<dbReference type="EMBL" id="JBELQD010000045">
    <property type="protein sequence ID" value="MER2291391.1"/>
    <property type="molecule type" value="Genomic_DNA"/>
</dbReference>
<dbReference type="AlphaFoldDB" id="A0AAJ1TUH6"/>
<evidence type="ECO:0000313" key="4">
    <source>
        <dbReference type="Proteomes" id="UP001223420"/>
    </source>
</evidence>
<comment type="caution">
    <text evidence="2">The sequence shown here is derived from an EMBL/GenBank/DDBJ whole genome shotgun (WGS) entry which is preliminary data.</text>
</comment>
<dbReference type="Proteomes" id="UP001432995">
    <property type="component" value="Unassembled WGS sequence"/>
</dbReference>
<dbReference type="EMBL" id="JAUSWL010000005">
    <property type="protein sequence ID" value="MDQ0544163.1"/>
    <property type="molecule type" value="Genomic_DNA"/>
</dbReference>
<gene>
    <name evidence="3" type="ORF">ABS770_24360</name>
    <name evidence="2" type="ORF">QO001_003097</name>
</gene>
<reference evidence="2" key="1">
    <citation type="submission" date="2023-07" db="EMBL/GenBank/DDBJ databases">
        <title>Genomic Encyclopedia of Type Strains, Phase IV (KMG-IV): sequencing the most valuable type-strain genomes for metagenomic binning, comparative biology and taxonomic classification.</title>
        <authorList>
            <person name="Goeker M."/>
        </authorList>
    </citation>
    <scope>NUCLEOTIDE SEQUENCE</scope>
    <source>
        <strain evidence="2">DSM 19569</strain>
    </source>
</reference>
<dbReference type="RefSeq" id="WP_007563043.1">
    <property type="nucleotide sequence ID" value="NZ_CP033231.1"/>
</dbReference>
<accession>A0AAJ1TUH6</accession>
<evidence type="ECO:0000256" key="1">
    <source>
        <dbReference type="SAM" id="MobiDB-lite"/>
    </source>
</evidence>
<reference evidence="3" key="2">
    <citation type="submission" date="2024-06" db="EMBL/GenBank/DDBJ databases">
        <authorList>
            <person name="Campbell A.G."/>
        </authorList>
    </citation>
    <scope>NUCLEOTIDE SEQUENCE</scope>
    <source>
        <strain evidence="3">EM17</strain>
    </source>
</reference>
<organism evidence="2 4">
    <name type="scientific">Methylobacterium brachiatum</name>
    <dbReference type="NCBI Taxonomy" id="269660"/>
    <lineage>
        <taxon>Bacteria</taxon>
        <taxon>Pseudomonadati</taxon>
        <taxon>Pseudomonadota</taxon>
        <taxon>Alphaproteobacteria</taxon>
        <taxon>Hyphomicrobiales</taxon>
        <taxon>Methylobacteriaceae</taxon>
        <taxon>Methylobacterium</taxon>
    </lineage>
</organism>
<dbReference type="GeneID" id="90835103"/>
<protein>
    <submittedName>
        <fullName evidence="2">Uncharacterized protein</fullName>
    </submittedName>
</protein>
<feature type="region of interest" description="Disordered" evidence="1">
    <location>
        <begin position="28"/>
        <end position="50"/>
    </location>
</feature>
<evidence type="ECO:0000313" key="2">
    <source>
        <dbReference type="EMBL" id="MDQ0544163.1"/>
    </source>
</evidence>
<keyword evidence="5" id="KW-1185">Reference proteome</keyword>
<feature type="compositionally biased region" description="Basic and acidic residues" evidence="1">
    <location>
        <begin position="29"/>
        <end position="42"/>
    </location>
</feature>
<name>A0AAJ1TUH6_9HYPH</name>
<sequence length="78" mass="8592">MIDTLFPLLPPGAQAALRRLAARWPSRPARAEPVVRLDHDPRPGPMKPLLPPAAINDNPLQAVHEAVERDLRASGHLR</sequence>
<dbReference type="Proteomes" id="UP001223420">
    <property type="component" value="Unassembled WGS sequence"/>
</dbReference>
<evidence type="ECO:0000313" key="5">
    <source>
        <dbReference type="Proteomes" id="UP001432995"/>
    </source>
</evidence>
<proteinExistence type="predicted"/>
<evidence type="ECO:0000313" key="3">
    <source>
        <dbReference type="EMBL" id="MER2291391.1"/>
    </source>
</evidence>